<feature type="compositionally biased region" description="Pro residues" evidence="1">
    <location>
        <begin position="20"/>
        <end position="52"/>
    </location>
</feature>
<name>A0A2V0PC84_9CHLO</name>
<dbReference type="Proteomes" id="UP000247498">
    <property type="component" value="Unassembled WGS sequence"/>
</dbReference>
<feature type="region of interest" description="Disordered" evidence="1">
    <location>
        <begin position="1"/>
        <end position="77"/>
    </location>
</feature>
<protein>
    <submittedName>
        <fullName evidence="2">Uncharacterized protein</fullName>
    </submittedName>
</protein>
<dbReference type="STRING" id="307507.A0A2V0PC84"/>
<comment type="caution">
    <text evidence="2">The sequence shown here is derived from an EMBL/GenBank/DDBJ whole genome shotgun (WGS) entry which is preliminary data.</text>
</comment>
<dbReference type="EMBL" id="BDRX01000055">
    <property type="protein sequence ID" value="GBF94715.1"/>
    <property type="molecule type" value="Genomic_DNA"/>
</dbReference>
<dbReference type="OrthoDB" id="547754at2759"/>
<feature type="region of interest" description="Disordered" evidence="1">
    <location>
        <begin position="657"/>
        <end position="687"/>
    </location>
</feature>
<dbReference type="InParanoid" id="A0A2V0PC84"/>
<sequence length="687" mass="68050">MGLETFMMRRGWPAAAAPAPAAPPRPRTRLAPPPPPPAAPRAPPPRRAPPPAAAAGARRNPYRDAGRDVLPGGVPNTPMRRITFRIRHALGPRQLADLHRRVRVAPALWRPKHGAGMLMRVARLYYYRLVSGWRPDADASREIAALLAQLTPDMADSRLVRLIDGERAAQLIVVSARCGAAVPPQLIDRLAQELLRAGASKLPSTSPQLLAELAAALAALGWRERPLWLAIASAARALAPQPARGRVRGDGDGDGAGDGADASDAAAAAAAANAQGPGGAFLARDAARLAAALAAVGLRDEDLLEGLAAALSAGARFLDCREIADAAGAYARLGLRPARAPLAESLCSALAARLDGGAGAAAGAGAGRGGRAAKAGGGPEAEAEAWWARQLGGGPGQADPDPSADAPAGPLSRLPGRFDPGGEASEADGAVDALAALCALGPLPDRAPLLALADRLSRGGARPAPARLASLLSSCAAAGLRTPRVLRKLGRAVCGPPAGAWRAEEAAAAARAFGELRRWDSAALAALASAAALGAAAARRGGGRRGGAAGAGAGALADAVWGCAAAAEGAGGGGGAGPAPPVPPAVAALCEAAADAAAAAAEEQARALRGWDGSGAPPMAAGAGAGAGISPKQQADLVWGLRRLGRADLAARVVAAAAGGAAGHEAEPAAAAGGGRAGDEDRPPDFG</sequence>
<accession>A0A2V0PC84</accession>
<reference evidence="2 3" key="1">
    <citation type="journal article" date="2018" name="Sci. Rep.">
        <title>Raphidocelis subcapitata (=Pseudokirchneriella subcapitata) provides an insight into genome evolution and environmental adaptations in the Sphaeropleales.</title>
        <authorList>
            <person name="Suzuki S."/>
            <person name="Yamaguchi H."/>
            <person name="Nakajima N."/>
            <person name="Kawachi M."/>
        </authorList>
    </citation>
    <scope>NUCLEOTIDE SEQUENCE [LARGE SCALE GENOMIC DNA]</scope>
    <source>
        <strain evidence="2 3">NIES-35</strain>
    </source>
</reference>
<proteinExistence type="predicted"/>
<organism evidence="2 3">
    <name type="scientific">Raphidocelis subcapitata</name>
    <dbReference type="NCBI Taxonomy" id="307507"/>
    <lineage>
        <taxon>Eukaryota</taxon>
        <taxon>Viridiplantae</taxon>
        <taxon>Chlorophyta</taxon>
        <taxon>core chlorophytes</taxon>
        <taxon>Chlorophyceae</taxon>
        <taxon>CS clade</taxon>
        <taxon>Sphaeropleales</taxon>
        <taxon>Selenastraceae</taxon>
        <taxon>Raphidocelis</taxon>
    </lineage>
</organism>
<keyword evidence="3" id="KW-1185">Reference proteome</keyword>
<evidence type="ECO:0000256" key="1">
    <source>
        <dbReference type="SAM" id="MobiDB-lite"/>
    </source>
</evidence>
<feature type="compositionally biased region" description="Basic and acidic residues" evidence="1">
    <location>
        <begin position="677"/>
        <end position="687"/>
    </location>
</feature>
<dbReference type="AlphaFoldDB" id="A0A2V0PC84"/>
<evidence type="ECO:0000313" key="3">
    <source>
        <dbReference type="Proteomes" id="UP000247498"/>
    </source>
</evidence>
<gene>
    <name evidence="2" type="ORF">Rsub_07598</name>
</gene>
<feature type="region of interest" description="Disordered" evidence="1">
    <location>
        <begin position="391"/>
        <end position="425"/>
    </location>
</feature>
<feature type="compositionally biased region" description="Low complexity" evidence="1">
    <location>
        <begin position="397"/>
        <end position="412"/>
    </location>
</feature>
<evidence type="ECO:0000313" key="2">
    <source>
        <dbReference type="EMBL" id="GBF94715.1"/>
    </source>
</evidence>